<feature type="compositionally biased region" description="Basic and acidic residues" evidence="1">
    <location>
        <begin position="739"/>
        <end position="759"/>
    </location>
</feature>
<feature type="region of interest" description="Disordered" evidence="1">
    <location>
        <begin position="952"/>
        <end position="1036"/>
    </location>
</feature>
<feature type="compositionally biased region" description="Basic residues" evidence="1">
    <location>
        <begin position="195"/>
        <end position="204"/>
    </location>
</feature>
<feature type="compositionally biased region" description="Basic and acidic residues" evidence="1">
    <location>
        <begin position="521"/>
        <end position="541"/>
    </location>
</feature>
<comment type="caution">
    <text evidence="2">The sequence shown here is derived from an EMBL/GenBank/DDBJ whole genome shotgun (WGS) entry which is preliminary data.</text>
</comment>
<feature type="compositionally biased region" description="Basic residues" evidence="1">
    <location>
        <begin position="145"/>
        <end position="154"/>
    </location>
</feature>
<evidence type="ECO:0000313" key="3">
    <source>
        <dbReference type="Proteomes" id="UP001408789"/>
    </source>
</evidence>
<feature type="compositionally biased region" description="Polar residues" evidence="1">
    <location>
        <begin position="927"/>
        <end position="940"/>
    </location>
</feature>
<feature type="compositionally biased region" description="Basic residues" evidence="1">
    <location>
        <begin position="1013"/>
        <end position="1024"/>
    </location>
</feature>
<feature type="compositionally biased region" description="Basic residues" evidence="1">
    <location>
        <begin position="561"/>
        <end position="570"/>
    </location>
</feature>
<feature type="compositionally biased region" description="Basic and acidic residues" evidence="1">
    <location>
        <begin position="65"/>
        <end position="85"/>
    </location>
</feature>
<feature type="region of interest" description="Disordered" evidence="1">
    <location>
        <begin position="827"/>
        <end position="862"/>
    </location>
</feature>
<reference evidence="2 3" key="1">
    <citation type="submission" date="2024-04" db="EMBL/GenBank/DDBJ databases">
        <title>The reference genome of an endangered Asteraceae, Deinandra increscens subsp. villosa, native to the Central Coast of California.</title>
        <authorList>
            <person name="Guilliams M."/>
            <person name="Hasenstab-Lehman K."/>
            <person name="Meyer R."/>
            <person name="Mcevoy S."/>
        </authorList>
    </citation>
    <scope>NUCLEOTIDE SEQUENCE [LARGE SCALE GENOMIC DNA]</scope>
    <source>
        <tissue evidence="2">Leaf</tissue>
    </source>
</reference>
<proteinExistence type="predicted"/>
<dbReference type="Proteomes" id="UP001408789">
    <property type="component" value="Unassembled WGS sequence"/>
</dbReference>
<dbReference type="EMBL" id="JBCNJP010000019">
    <property type="protein sequence ID" value="KAK9062916.1"/>
    <property type="molecule type" value="Genomic_DNA"/>
</dbReference>
<feature type="compositionally biased region" description="Basic and acidic residues" evidence="1">
    <location>
        <begin position="651"/>
        <end position="671"/>
    </location>
</feature>
<feature type="compositionally biased region" description="Basic and acidic residues" evidence="1">
    <location>
        <begin position="828"/>
        <end position="840"/>
    </location>
</feature>
<dbReference type="AlphaFoldDB" id="A0AAP0CVJ5"/>
<sequence length="1057" mass="116738">MKSVTGKIVSTKPVNPSKAAKILSNFVNSDNGASQPVAAYLRCASVAFNELVYSKKHHMLKKKSSKEDTSTKSDTSHRSLEENKKFGQVSVEVDESGAREVEEEKKRKKKKRKNAEADGGEMASQPVAAYLRRASAAFNELVYSKKHHMLKKKSSKEDTSTKSDTSLRSLEENKKFGQVSVEVDESGAREVEGKLRKKEKKKKKAEGSFGSGENNNIEVESKPSNETMSEKNEEKKRKKKKRKNAEADGGEIAFNELVYSKKHHMLKKKSSKEDTSTKSDTSHRSLEENKKFGQVSVEVDESVAREVEGKLRKKEKKKKKAEGSFGSGENNNIEVDSKPSNETMSEKNEEKKRKKKKRKNAEADGDEMMKTVTGKIVSTKPVNLSKAAKILSNFVNSDNGASQPVAAYHRRASAAFNELVYSKKHHMLKKKSSKEDTSTKSDTSHRSLEENKKFGQIKTVTGKIVSTKPVNLSKAAKILSNFVNSDNGASQLVAAYLRRASAACNELVYSKKHHILKKKSSKEDTSTKSDTSHRSLEENKKFGQVSVEVDESGAREVEGKLRKKEKKKKKAEGSFGSGENNNIEVDSKPSNETMSEKNEEKKRKKKKRKNAEADGGEMASQPVAAYLRRASAAFNELVYSKKHHMLKKKSSKEDTSTKSDTSHRSLEENKKFGQMKTVTGKIVSTKPVNLSKAAKILSNFVNSDNGASQPVAAYLRRASAAFNELVYSKKHHMLKKKSSKEDTSTKSDTSHRSLEENKKFGQMKTVTGKIVSTKPVNLSKAAKILSNFVNSDNGASQPVAAYLRRASAAFNELTVMLSDLKPAPALWHEGKNHKSKENTRKSSYQPNRLNKHKNPPGSISGNLLADAARRLVINSLQLEIGSCQASGAGPSFVSPLSKDNGANNHPPRDTSEIHKHSTSGGLRHSNDPNPSQHERANLQSAQPCLSQVDEVNHHKSHVHQNRPVHPPHGSRGPNEVPGVDRPQQGGGPNSGGNSHGGMNQNTPQGQVWVPRKSQPKKRRKNKAKVLKDVEAPTEDEIQLNKAKVVKEVEAPTQEVVS</sequence>
<keyword evidence="3" id="KW-1185">Reference proteome</keyword>
<protein>
    <submittedName>
        <fullName evidence="2">Uncharacterized protein</fullName>
    </submittedName>
</protein>
<feature type="region of interest" description="Disordered" evidence="1">
    <location>
        <begin position="425"/>
        <end position="453"/>
    </location>
</feature>
<feature type="compositionally biased region" description="Basic residues" evidence="1">
    <location>
        <begin position="640"/>
        <end position="650"/>
    </location>
</feature>
<feature type="compositionally biased region" description="Basic and acidic residues" evidence="1">
    <location>
        <begin position="906"/>
        <end position="915"/>
    </location>
</feature>
<dbReference type="PANTHER" id="PTHR48227">
    <property type="entry name" value="DNA TOPOISOMERASE 1-LIKE"/>
    <property type="match status" value="1"/>
</dbReference>
<feature type="compositionally biased region" description="Basic residues" evidence="1">
    <location>
        <begin position="511"/>
        <end position="520"/>
    </location>
</feature>
<feature type="compositionally biased region" description="Basic residues" evidence="1">
    <location>
        <begin position="311"/>
        <end position="320"/>
    </location>
</feature>
<feature type="compositionally biased region" description="Basic and acidic residues" evidence="1">
    <location>
        <begin position="96"/>
        <end position="105"/>
    </location>
</feature>
<accession>A0AAP0CVJ5</accession>
<name>A0AAP0CVJ5_9ASTR</name>
<feature type="region of interest" description="Disordered" evidence="1">
    <location>
        <begin position="640"/>
        <end position="673"/>
    </location>
</feature>
<feature type="compositionally biased region" description="Basic and acidic residues" evidence="1">
    <location>
        <begin position="219"/>
        <end position="235"/>
    </location>
</feature>
<feature type="compositionally biased region" description="Basic and acidic residues" evidence="1">
    <location>
        <begin position="335"/>
        <end position="351"/>
    </location>
</feature>
<dbReference type="PANTHER" id="PTHR48227:SF1">
    <property type="entry name" value="DNA LIGASE 1-LIKE"/>
    <property type="match status" value="1"/>
</dbReference>
<organism evidence="2 3">
    <name type="scientific">Deinandra increscens subsp. villosa</name>
    <dbReference type="NCBI Taxonomy" id="3103831"/>
    <lineage>
        <taxon>Eukaryota</taxon>
        <taxon>Viridiplantae</taxon>
        <taxon>Streptophyta</taxon>
        <taxon>Embryophyta</taxon>
        <taxon>Tracheophyta</taxon>
        <taxon>Spermatophyta</taxon>
        <taxon>Magnoliopsida</taxon>
        <taxon>eudicotyledons</taxon>
        <taxon>Gunneridae</taxon>
        <taxon>Pentapetalae</taxon>
        <taxon>asterids</taxon>
        <taxon>campanulids</taxon>
        <taxon>Asterales</taxon>
        <taxon>Asteraceae</taxon>
        <taxon>Asteroideae</taxon>
        <taxon>Heliantheae alliance</taxon>
        <taxon>Madieae</taxon>
        <taxon>Madiinae</taxon>
        <taxon>Deinandra</taxon>
    </lineage>
</organism>
<feature type="compositionally biased region" description="Basic and acidic residues" evidence="1">
    <location>
        <begin position="433"/>
        <end position="453"/>
    </location>
</feature>
<evidence type="ECO:0000256" key="1">
    <source>
        <dbReference type="SAM" id="MobiDB-lite"/>
    </source>
</evidence>
<feature type="region of interest" description="Disordered" evidence="1">
    <location>
        <begin position="733"/>
        <end position="759"/>
    </location>
</feature>
<feature type="compositionally biased region" description="Basic and acidic residues" evidence="1">
    <location>
        <begin position="271"/>
        <end position="291"/>
    </location>
</feature>
<feature type="compositionally biased region" description="Gly residues" evidence="1">
    <location>
        <begin position="984"/>
        <end position="995"/>
    </location>
</feature>
<gene>
    <name evidence="2" type="ORF">SSX86_020106</name>
</gene>
<feature type="region of interest" description="Disordered" evidence="1">
    <location>
        <begin position="511"/>
        <end position="622"/>
    </location>
</feature>
<feature type="region of interest" description="Disordered" evidence="1">
    <location>
        <begin position="57"/>
        <end position="126"/>
    </location>
</feature>
<feature type="region of interest" description="Disordered" evidence="1">
    <location>
        <begin position="891"/>
        <end position="940"/>
    </location>
</feature>
<feature type="compositionally biased region" description="Basic residues" evidence="1">
    <location>
        <begin position="260"/>
        <end position="270"/>
    </location>
</feature>
<evidence type="ECO:0000313" key="2">
    <source>
        <dbReference type="EMBL" id="KAK9062916.1"/>
    </source>
</evidence>
<feature type="region of interest" description="Disordered" evidence="1">
    <location>
        <begin position="145"/>
        <end position="367"/>
    </location>
</feature>
<feature type="compositionally biased region" description="Basic and acidic residues" evidence="1">
    <location>
        <begin position="585"/>
        <end position="601"/>
    </location>
</feature>